<dbReference type="InterPro" id="IPR011692">
    <property type="entry name" value="Stress_up-reg_Nod19"/>
</dbReference>
<evidence type="ECO:0000256" key="1">
    <source>
        <dbReference type="SAM" id="SignalP"/>
    </source>
</evidence>
<feature type="chain" id="PRO_5014572582" evidence="1">
    <location>
        <begin position="25"/>
        <end position="409"/>
    </location>
</feature>
<reference evidence="3" key="3">
    <citation type="submission" date="2015-04" db="UniProtKB">
        <authorList>
            <consortium name="EnsemblPlants"/>
        </authorList>
    </citation>
    <scope>IDENTIFICATION</scope>
    <source>
        <strain evidence="3">cv. Jemalong A17</strain>
    </source>
</reference>
<dbReference type="AlphaFoldDB" id="G7IZN8"/>
<evidence type="ECO:0000313" key="2">
    <source>
        <dbReference type="EMBL" id="AES69803.1"/>
    </source>
</evidence>
<dbReference type="EnsemblPlants" id="AES69803">
    <property type="protein sequence ID" value="AES69803"/>
    <property type="gene ID" value="MTR_3g035040"/>
</dbReference>
<keyword evidence="4" id="KW-1185">Reference proteome</keyword>
<dbReference type="PANTHER" id="PTHR33390">
    <property type="entry name" value="STRESS UP-REGULATED NOD 19 PROTEIN"/>
    <property type="match status" value="1"/>
</dbReference>
<sequence>MGLISISFIFSLSMLVMLSSTTYSQPQSPKVIQSTTYLSKEFEVGHGEVADKKMYNIEFPMGHVGIKSIYVDLVDEHGNSVPLHETYIHHWYILKYIIKKNMSVSQDPNDHTKPSGDLIYKRNDGTCNKGILPHQWSSGSETRGTSTKLPYSFAVEIGNHADITEGWEEQWLLGLLVIDTRGAENKKICIQCRCDQFNLPANFYDVTVGFHGKVTHEYKAGVLCCQDKFQCKMIKGFQAPRRNLAIRYNITWVNWDQHQIPVRFYVLDVTDRVTNNGSETIHDCQAEFTILKNNSTNLFHVQKASIPMKKGGYLIYASGHTHTGVINATLYGQDGRTLCTSTPKYGTGTEAGNEEGYLVGMSVCYPKLGSMKIDDGETVTVESIYKNEFLPEVMGDMHFYLADELPHKA</sequence>
<dbReference type="Proteomes" id="UP000002051">
    <property type="component" value="Chromosome 3"/>
</dbReference>
<feature type="signal peptide" evidence="1">
    <location>
        <begin position="1"/>
        <end position="24"/>
    </location>
</feature>
<evidence type="ECO:0000313" key="4">
    <source>
        <dbReference type="Proteomes" id="UP000002051"/>
    </source>
</evidence>
<dbReference type="Pfam" id="PF07712">
    <property type="entry name" value="SURNod19"/>
    <property type="match status" value="1"/>
</dbReference>
<dbReference type="OrthoDB" id="1923469at2759"/>
<protein>
    <submittedName>
        <fullName evidence="2">Stress up-regulated Nod 19 protein</fullName>
    </submittedName>
</protein>
<accession>G7IZN8</accession>
<dbReference type="HOGENOM" id="CLU_037268_0_0_1"/>
<dbReference type="PANTHER" id="PTHR33390:SF4">
    <property type="entry name" value="STRESS UP-REGULATED NOD 19-RELATED"/>
    <property type="match status" value="1"/>
</dbReference>
<organism evidence="2 4">
    <name type="scientific">Medicago truncatula</name>
    <name type="common">Barrel medic</name>
    <name type="synonym">Medicago tribuloides</name>
    <dbReference type="NCBI Taxonomy" id="3880"/>
    <lineage>
        <taxon>Eukaryota</taxon>
        <taxon>Viridiplantae</taxon>
        <taxon>Streptophyta</taxon>
        <taxon>Embryophyta</taxon>
        <taxon>Tracheophyta</taxon>
        <taxon>Spermatophyta</taxon>
        <taxon>Magnoliopsida</taxon>
        <taxon>eudicotyledons</taxon>
        <taxon>Gunneridae</taxon>
        <taxon>Pentapetalae</taxon>
        <taxon>rosids</taxon>
        <taxon>fabids</taxon>
        <taxon>Fabales</taxon>
        <taxon>Fabaceae</taxon>
        <taxon>Papilionoideae</taxon>
        <taxon>50 kb inversion clade</taxon>
        <taxon>NPAAA clade</taxon>
        <taxon>Hologalegina</taxon>
        <taxon>IRL clade</taxon>
        <taxon>Trifolieae</taxon>
        <taxon>Medicago</taxon>
    </lineage>
</organism>
<gene>
    <name evidence="3" type="primary">11415448</name>
    <name evidence="2" type="ordered locus">MTR_3g035040</name>
</gene>
<dbReference type="KEGG" id="mtr:11415448"/>
<evidence type="ECO:0000313" key="3">
    <source>
        <dbReference type="EnsemblPlants" id="AES69803"/>
    </source>
</evidence>
<proteinExistence type="predicted"/>
<name>G7IZN8_MEDTR</name>
<dbReference type="EMBL" id="CM001219">
    <property type="protein sequence ID" value="AES69803.1"/>
    <property type="molecule type" value="Genomic_DNA"/>
</dbReference>
<reference evidence="2 4" key="2">
    <citation type="journal article" date="2014" name="BMC Genomics">
        <title>An improved genome release (version Mt4.0) for the model legume Medicago truncatula.</title>
        <authorList>
            <person name="Tang H."/>
            <person name="Krishnakumar V."/>
            <person name="Bidwell S."/>
            <person name="Rosen B."/>
            <person name="Chan A."/>
            <person name="Zhou S."/>
            <person name="Gentzbittel L."/>
            <person name="Childs K.L."/>
            <person name="Yandell M."/>
            <person name="Gundlach H."/>
            <person name="Mayer K.F."/>
            <person name="Schwartz D.C."/>
            <person name="Town C.D."/>
        </authorList>
    </citation>
    <scope>GENOME REANNOTATION</scope>
    <source>
        <strain evidence="3 4">cv. Jemalong A17</strain>
    </source>
</reference>
<dbReference type="OMA" id="CNSKRVE"/>
<dbReference type="eggNOG" id="ENOG502QRR9">
    <property type="taxonomic scope" value="Eukaryota"/>
</dbReference>
<dbReference type="STRING" id="3880.G7IZN8"/>
<reference evidence="2 4" key="1">
    <citation type="journal article" date="2011" name="Nature">
        <title>The Medicago genome provides insight into the evolution of rhizobial symbioses.</title>
        <authorList>
            <person name="Young N.D."/>
            <person name="Debelle F."/>
            <person name="Oldroyd G.E."/>
            <person name="Geurts R."/>
            <person name="Cannon S.B."/>
            <person name="Udvardi M.K."/>
            <person name="Benedito V.A."/>
            <person name="Mayer K.F."/>
            <person name="Gouzy J."/>
            <person name="Schoof H."/>
            <person name="Van de Peer Y."/>
            <person name="Proost S."/>
            <person name="Cook D.R."/>
            <person name="Meyers B.C."/>
            <person name="Spannagl M."/>
            <person name="Cheung F."/>
            <person name="De Mita S."/>
            <person name="Krishnakumar V."/>
            <person name="Gundlach H."/>
            <person name="Zhou S."/>
            <person name="Mudge J."/>
            <person name="Bharti A.K."/>
            <person name="Murray J.D."/>
            <person name="Naoumkina M.A."/>
            <person name="Rosen B."/>
            <person name="Silverstein K.A."/>
            <person name="Tang H."/>
            <person name="Rombauts S."/>
            <person name="Zhao P.X."/>
            <person name="Zhou P."/>
            <person name="Barbe V."/>
            <person name="Bardou P."/>
            <person name="Bechner M."/>
            <person name="Bellec A."/>
            <person name="Berger A."/>
            <person name="Berges H."/>
            <person name="Bidwell S."/>
            <person name="Bisseling T."/>
            <person name="Choisne N."/>
            <person name="Couloux A."/>
            <person name="Denny R."/>
            <person name="Deshpande S."/>
            <person name="Dai X."/>
            <person name="Doyle J.J."/>
            <person name="Dudez A.M."/>
            <person name="Farmer A.D."/>
            <person name="Fouteau S."/>
            <person name="Franken C."/>
            <person name="Gibelin C."/>
            <person name="Gish J."/>
            <person name="Goldstein S."/>
            <person name="Gonzalez A.J."/>
            <person name="Green P.J."/>
            <person name="Hallab A."/>
            <person name="Hartog M."/>
            <person name="Hua A."/>
            <person name="Humphray S.J."/>
            <person name="Jeong D.H."/>
            <person name="Jing Y."/>
            <person name="Jocker A."/>
            <person name="Kenton S.M."/>
            <person name="Kim D.J."/>
            <person name="Klee K."/>
            <person name="Lai H."/>
            <person name="Lang C."/>
            <person name="Lin S."/>
            <person name="Macmil S.L."/>
            <person name="Magdelenat G."/>
            <person name="Matthews L."/>
            <person name="McCorrison J."/>
            <person name="Monaghan E.L."/>
            <person name="Mun J.H."/>
            <person name="Najar F.Z."/>
            <person name="Nicholson C."/>
            <person name="Noirot C."/>
            <person name="O'Bleness M."/>
            <person name="Paule C.R."/>
            <person name="Poulain J."/>
            <person name="Prion F."/>
            <person name="Qin B."/>
            <person name="Qu C."/>
            <person name="Retzel E.F."/>
            <person name="Riddle C."/>
            <person name="Sallet E."/>
            <person name="Samain S."/>
            <person name="Samson N."/>
            <person name="Sanders I."/>
            <person name="Saurat O."/>
            <person name="Scarpelli C."/>
            <person name="Schiex T."/>
            <person name="Segurens B."/>
            <person name="Severin A.J."/>
            <person name="Sherrier D.J."/>
            <person name="Shi R."/>
            <person name="Sims S."/>
            <person name="Singer S.R."/>
            <person name="Sinharoy S."/>
            <person name="Sterck L."/>
            <person name="Viollet A."/>
            <person name="Wang B.B."/>
            <person name="Wang K."/>
            <person name="Wang M."/>
            <person name="Wang X."/>
            <person name="Warfsmann J."/>
            <person name="Weissenbach J."/>
            <person name="White D.D."/>
            <person name="White J.D."/>
            <person name="Wiley G.B."/>
            <person name="Wincker P."/>
            <person name="Xing Y."/>
            <person name="Yang L."/>
            <person name="Yao Z."/>
            <person name="Ying F."/>
            <person name="Zhai J."/>
            <person name="Zhou L."/>
            <person name="Zuber A."/>
            <person name="Denarie J."/>
            <person name="Dixon R.A."/>
            <person name="May G.D."/>
            <person name="Schwartz D.C."/>
            <person name="Rogers J."/>
            <person name="Quetier F."/>
            <person name="Town C.D."/>
            <person name="Roe B.A."/>
        </authorList>
    </citation>
    <scope>NUCLEOTIDE SEQUENCE [LARGE SCALE GENOMIC DNA]</scope>
    <source>
        <strain evidence="2">A17</strain>
        <strain evidence="3 4">cv. Jemalong A17</strain>
    </source>
</reference>
<dbReference type="PaxDb" id="3880-AES69803"/>
<keyword evidence="1" id="KW-0732">Signal</keyword>